<dbReference type="Pfam" id="PF00563">
    <property type="entry name" value="EAL"/>
    <property type="match status" value="1"/>
</dbReference>
<feature type="transmembrane region" description="Helical" evidence="1">
    <location>
        <begin position="116"/>
        <end position="139"/>
    </location>
</feature>
<feature type="transmembrane region" description="Helical" evidence="1">
    <location>
        <begin position="183"/>
        <end position="207"/>
    </location>
</feature>
<dbReference type="OrthoDB" id="9759607at2"/>
<dbReference type="InterPro" id="IPR050706">
    <property type="entry name" value="Cyclic-di-GMP_PDE-like"/>
</dbReference>
<keyword evidence="1" id="KW-1133">Transmembrane helix</keyword>
<gene>
    <name evidence="5" type="ORF">FZC78_19825</name>
</gene>
<keyword evidence="1" id="KW-0812">Transmembrane</keyword>
<feature type="transmembrane region" description="Helical" evidence="1">
    <location>
        <begin position="52"/>
        <end position="77"/>
    </location>
</feature>
<dbReference type="InterPro" id="IPR043128">
    <property type="entry name" value="Rev_trsase/Diguanyl_cyclase"/>
</dbReference>
<organism evidence="5 6">
    <name type="scientific">Rossellomorea vietnamensis</name>
    <dbReference type="NCBI Taxonomy" id="218284"/>
    <lineage>
        <taxon>Bacteria</taxon>
        <taxon>Bacillati</taxon>
        <taxon>Bacillota</taxon>
        <taxon>Bacilli</taxon>
        <taxon>Bacillales</taxon>
        <taxon>Bacillaceae</taxon>
        <taxon>Rossellomorea</taxon>
    </lineage>
</organism>
<dbReference type="Gene3D" id="3.20.20.450">
    <property type="entry name" value="EAL domain"/>
    <property type="match status" value="1"/>
</dbReference>
<dbReference type="Proteomes" id="UP000322267">
    <property type="component" value="Unassembled WGS sequence"/>
</dbReference>
<dbReference type="PROSITE" id="PS50924">
    <property type="entry name" value="MHYT"/>
    <property type="match status" value="1"/>
</dbReference>
<sequence>MFFLPDTEPIYLLHGEYSLLIVVLSVVIACCASFTALSLNQKMQQTSFFPRNFWLVLASIAMGLGIWSMHFVGMSAFSLPVSMQFDIPMTILSVMPAVFASYLAFYFANRRNTTHWSYLAAGIIMGCGIAAMHYVGMAAMKMEAQYVYRPWIFLASIVIAVVVSYVALYIFSTLQKYMAKLLIKVMTSILMGLAITSMHYTGMWAVVFYSTVPVEENVHHVHMDMSMLILSVTIGISVLMILTGLTSLLDRYVDYRLNYYDSLTLFPNQRQFEKDHALHGSVAGLAILHIHNLEKWTNGKGYDFGDKIIEAIKEEILFILPADSKRYRIEGNRFAIFPPEMYSYEAMKKSMEHLLAILKKPVLVDNHHILIEMVCAISSSDDTKKVKEMLSNNMAVLQHPSIRYKHELIEYDPHIHTYSFESQLVQDIDRAILNEELFLVYQPKVSSETWTVSGLEALLRWKHPKLGMISPGKFVPILEAEGKIFDVTDWVIENVCKQLSVWVEEGDFAQQVSINIPGPYVTSSRLLSVLKENISKYGIESSLLELEVTETSVIHDIENAIIAVIKFREMGLSVALDDFGTGLSSLSYLRQIPINTIKIDKSFVDGVPVSTRDSSVLRAIITLCYSLNLKVVIEGIETEDQVDYITSIAENPHIQGYYFSKPRTAEEIMAWMKERVSAPARAK</sequence>
<dbReference type="InterPro" id="IPR001633">
    <property type="entry name" value="EAL_dom"/>
</dbReference>
<dbReference type="SUPFAM" id="SSF141868">
    <property type="entry name" value="EAL domain-like"/>
    <property type="match status" value="1"/>
</dbReference>
<feature type="domain" description="MHYT" evidence="4">
    <location>
        <begin position="17"/>
        <end position="209"/>
    </location>
</feature>
<feature type="domain" description="GGDEF" evidence="3">
    <location>
        <begin position="281"/>
        <end position="413"/>
    </location>
</feature>
<keyword evidence="1" id="KW-0472">Membrane</keyword>
<evidence type="ECO:0000259" key="2">
    <source>
        <dbReference type="PROSITE" id="PS50883"/>
    </source>
</evidence>
<dbReference type="InterPro" id="IPR000160">
    <property type="entry name" value="GGDEF_dom"/>
</dbReference>
<evidence type="ECO:0000313" key="5">
    <source>
        <dbReference type="EMBL" id="TYS14094.1"/>
    </source>
</evidence>
<dbReference type="EMBL" id="VTEI01000015">
    <property type="protein sequence ID" value="TYS14094.1"/>
    <property type="molecule type" value="Genomic_DNA"/>
</dbReference>
<evidence type="ECO:0000259" key="3">
    <source>
        <dbReference type="PROSITE" id="PS50887"/>
    </source>
</evidence>
<dbReference type="PANTHER" id="PTHR33121">
    <property type="entry name" value="CYCLIC DI-GMP PHOSPHODIESTERASE PDEF"/>
    <property type="match status" value="1"/>
</dbReference>
<dbReference type="PANTHER" id="PTHR33121:SF79">
    <property type="entry name" value="CYCLIC DI-GMP PHOSPHODIESTERASE PDED-RELATED"/>
    <property type="match status" value="1"/>
</dbReference>
<reference evidence="5 6" key="1">
    <citation type="submission" date="2019-08" db="EMBL/GenBank/DDBJ databases">
        <title>Bacillus genomes from the desert of Cuatro Cienegas, Coahuila.</title>
        <authorList>
            <person name="Olmedo-Alvarez G."/>
        </authorList>
    </citation>
    <scope>NUCLEOTIDE SEQUENCE [LARGE SCALE GENOMIC DNA]</scope>
    <source>
        <strain evidence="5 6">CH34_1T</strain>
    </source>
</reference>
<proteinExistence type="predicted"/>
<dbReference type="PROSITE" id="PS50887">
    <property type="entry name" value="GGDEF"/>
    <property type="match status" value="1"/>
</dbReference>
<feature type="transmembrane region" description="Helical" evidence="1">
    <location>
        <begin position="89"/>
        <end position="109"/>
    </location>
</feature>
<dbReference type="InterPro" id="IPR005330">
    <property type="entry name" value="MHYT_dom"/>
</dbReference>
<accession>A0A5D4NK07</accession>
<dbReference type="GO" id="GO:0071111">
    <property type="term" value="F:cyclic-guanylate-specific phosphodiesterase activity"/>
    <property type="evidence" value="ECO:0007669"/>
    <property type="project" value="InterPro"/>
</dbReference>
<feature type="domain" description="EAL" evidence="2">
    <location>
        <begin position="421"/>
        <end position="676"/>
    </location>
</feature>
<protein>
    <submittedName>
        <fullName evidence="5">EAL domain-containing protein</fullName>
    </submittedName>
</protein>
<dbReference type="AlphaFoldDB" id="A0A5D4NK07"/>
<comment type="caution">
    <text evidence="5">The sequence shown here is derived from an EMBL/GenBank/DDBJ whole genome shotgun (WGS) entry which is preliminary data.</text>
</comment>
<dbReference type="Pfam" id="PF03707">
    <property type="entry name" value="MHYT"/>
    <property type="match status" value="3"/>
</dbReference>
<evidence type="ECO:0000313" key="6">
    <source>
        <dbReference type="Proteomes" id="UP000322267"/>
    </source>
</evidence>
<dbReference type="Gene3D" id="3.30.70.270">
    <property type="match status" value="1"/>
</dbReference>
<name>A0A5D4NK07_9BACI</name>
<dbReference type="RefSeq" id="WP_148941820.1">
    <property type="nucleotide sequence ID" value="NZ_VTEI01000015.1"/>
</dbReference>
<dbReference type="SMART" id="SM00267">
    <property type="entry name" value="GGDEF"/>
    <property type="match status" value="1"/>
</dbReference>
<dbReference type="Pfam" id="PF00990">
    <property type="entry name" value="GGDEF"/>
    <property type="match status" value="1"/>
</dbReference>
<feature type="transmembrane region" description="Helical" evidence="1">
    <location>
        <begin position="227"/>
        <end position="249"/>
    </location>
</feature>
<dbReference type="SUPFAM" id="SSF55073">
    <property type="entry name" value="Nucleotide cyclase"/>
    <property type="match status" value="1"/>
</dbReference>
<dbReference type="GO" id="GO:0016020">
    <property type="term" value="C:membrane"/>
    <property type="evidence" value="ECO:0007669"/>
    <property type="project" value="UniProtKB-UniRule"/>
</dbReference>
<feature type="transmembrane region" description="Helical" evidence="1">
    <location>
        <begin position="20"/>
        <end position="40"/>
    </location>
</feature>
<dbReference type="PROSITE" id="PS50883">
    <property type="entry name" value="EAL"/>
    <property type="match status" value="1"/>
</dbReference>
<dbReference type="SMART" id="SM00052">
    <property type="entry name" value="EAL"/>
    <property type="match status" value="1"/>
</dbReference>
<dbReference type="InterPro" id="IPR029787">
    <property type="entry name" value="Nucleotide_cyclase"/>
</dbReference>
<evidence type="ECO:0000259" key="4">
    <source>
        <dbReference type="PROSITE" id="PS50924"/>
    </source>
</evidence>
<evidence type="ECO:0000256" key="1">
    <source>
        <dbReference type="PROSITE-ProRule" id="PRU00244"/>
    </source>
</evidence>
<feature type="transmembrane region" description="Helical" evidence="1">
    <location>
        <begin position="151"/>
        <end position="171"/>
    </location>
</feature>
<dbReference type="CDD" id="cd01948">
    <property type="entry name" value="EAL"/>
    <property type="match status" value="1"/>
</dbReference>
<dbReference type="InterPro" id="IPR035919">
    <property type="entry name" value="EAL_sf"/>
</dbReference>